<comment type="subunit">
    <text evidence="4 8">The glycine cleavage system is composed of four proteins: P, T, L and H.</text>
</comment>
<dbReference type="Gene3D" id="3.40.640.10">
    <property type="entry name" value="Type I PLP-dependent aspartate aminotransferase-like (Major domain)"/>
    <property type="match status" value="2"/>
</dbReference>
<dbReference type="FunFam" id="3.90.1150.10:FF:000007">
    <property type="entry name" value="Glycine dehydrogenase (decarboxylating), mitochondrial"/>
    <property type="match status" value="1"/>
</dbReference>
<dbReference type="KEGG" id="glt:GlitD10_1865"/>
<evidence type="ECO:0000313" key="13">
    <source>
        <dbReference type="Proteomes" id="UP000180235"/>
    </source>
</evidence>
<feature type="domain" description="Glycine cleavage system P-protein N-terminal" evidence="10">
    <location>
        <begin position="618"/>
        <end position="727"/>
    </location>
</feature>
<dbReference type="SUPFAM" id="SSF53383">
    <property type="entry name" value="PLP-dependent transferases"/>
    <property type="match status" value="2"/>
</dbReference>
<dbReference type="EC" id="1.4.4.2" evidence="8"/>
<dbReference type="InterPro" id="IPR049315">
    <property type="entry name" value="GDC-P_N"/>
</dbReference>
<dbReference type="PANTHER" id="PTHR11773">
    <property type="entry name" value="GLYCINE DEHYDROGENASE, DECARBOXYLATING"/>
    <property type="match status" value="1"/>
</dbReference>
<evidence type="ECO:0000256" key="1">
    <source>
        <dbReference type="ARBA" id="ARBA00001933"/>
    </source>
</evidence>
<sequence length="950" mass="104970">MSDVFLPRHLGLKAKDQETMLRFLGCPDLEALITQVVPAHLRTTTPLHTPPAATESQALTQVKVLAQRNQTWKSYQGMGYYACITPTVIQRNVLEHPGWYTAYTPYQAEIAQGRLEALFNFQTLITELTGLDIANASLLDEATAAAEAMILSYQVHQQQRRTFWVDRHCWPQTLAVLQTRAEAVGIDLQVAETHAFNLDETACGCLLQYPNSHGVLVDPQPVFTRAQTVGALGIMAADPLSLTQLKPPGAWGADIAIGSTQRLGVPLGYGGPHAAYFATRSAYKRHIPGRMVGLSKDSQGRPALRLALQTREQHIRRERATSNICTAQVLLAVMASMYAVYHGAEGLRGIAQEIHHKAKALAMGCTKLGYDVLSQDFFDTIFLTLNDMQRRELHQRFTTAKINLNWFYTEGVGINLDETTTWTDVQKLLSLFYGQETLPFALGELIAQTSVHNQKVWMRTDNFLAQDVFQKYHSETEFLRYVYRLQSRDLSLTNAMMPLGSCTMKLNATSEMIPVSWPEFNAIHPFAPLEQTQGYHQLFEDLTTWLADITGLPGVSFQPNAGSQGELTGLLVIRKYYQQRGEPQRRVCLIPQSAHGTNPASAVMAGFQVVPVACDNQGNVDEDDLQTKASQYADQLAALMLTYPSTHGVFETGVRELCQIVHGYGGQVYLDGANLNALVGLCRPGELGFDVCHVNLHKTFCIPHGGGGPGMGPIAVAEHLREFLPTHPVVVTGGQSSIGTVAAAPWSSASILPISWMYMVMMGAEGLTQATRIAILNANYVAQRLDPYFPVLYRGKHGWVAHECILDLRPLKIQTGIEVEDVAKRLMDYGFHAPTMSWPVAGTLMVEPTESESLAELNRFCEAMIGIYHEAMAIAQGQADPQDNVLKNAPHPAEIVATNAWHHSYSREQAAYPVPGLREVKFWPPVARIDNAYGDRNLVCSCPPMTDYPG</sequence>
<dbReference type="PANTHER" id="PTHR11773:SF1">
    <property type="entry name" value="GLYCINE DEHYDROGENASE (DECARBOXYLATING), MITOCHONDRIAL"/>
    <property type="match status" value="1"/>
</dbReference>
<dbReference type="FunFam" id="3.40.640.10:FF:000005">
    <property type="entry name" value="Glycine dehydrogenase (decarboxylating), mitochondrial"/>
    <property type="match status" value="1"/>
</dbReference>
<comment type="function">
    <text evidence="2 8">The glycine cleavage system catalyzes the degradation of glycine. The P protein binds the alpha-amino group of glycine through its pyridoxal phosphate cofactor; CO(2) is released and the remaining methylamine moiety is then transferred to the lipoamide cofactor of the H protein.</text>
</comment>
<evidence type="ECO:0000259" key="11">
    <source>
        <dbReference type="Pfam" id="PF21478"/>
    </source>
</evidence>
<evidence type="ECO:0000256" key="8">
    <source>
        <dbReference type="HAMAP-Rule" id="MF_00711"/>
    </source>
</evidence>
<keyword evidence="5 8" id="KW-0663">Pyridoxal phosphate</keyword>
<evidence type="ECO:0000259" key="10">
    <source>
        <dbReference type="Pfam" id="PF02347"/>
    </source>
</evidence>
<dbReference type="GO" id="GO:0016594">
    <property type="term" value="F:glycine binding"/>
    <property type="evidence" value="ECO:0007669"/>
    <property type="project" value="TreeGrafter"/>
</dbReference>
<comment type="similarity">
    <text evidence="3 8">Belongs to the GcvP family.</text>
</comment>
<evidence type="ECO:0000256" key="7">
    <source>
        <dbReference type="ARBA" id="ARBA00049026"/>
    </source>
</evidence>
<dbReference type="GO" id="GO:0030170">
    <property type="term" value="F:pyridoxal phosphate binding"/>
    <property type="evidence" value="ECO:0007669"/>
    <property type="project" value="TreeGrafter"/>
</dbReference>
<evidence type="ECO:0000256" key="6">
    <source>
        <dbReference type="ARBA" id="ARBA00023002"/>
    </source>
</evidence>
<evidence type="ECO:0000313" key="12">
    <source>
        <dbReference type="EMBL" id="APB34191.1"/>
    </source>
</evidence>
<accession>A0A1J0AE60</accession>
<dbReference type="InterPro" id="IPR015421">
    <property type="entry name" value="PyrdxlP-dep_Trfase_major"/>
</dbReference>
<feature type="modified residue" description="N6-(pyridoxal phosphate)lysine" evidence="8 9">
    <location>
        <position position="698"/>
    </location>
</feature>
<dbReference type="InterPro" id="IPR020581">
    <property type="entry name" value="GDC_P"/>
</dbReference>
<dbReference type="InterPro" id="IPR015422">
    <property type="entry name" value="PyrdxlP-dep_Trfase_small"/>
</dbReference>
<reference evidence="12 13" key="1">
    <citation type="submission" date="2016-10" db="EMBL/GenBank/DDBJ databases">
        <title>Description of Gloeomargarita lithophora gen. nov., sp. nov., a thylakoid-bearing basal-branching cyanobacterium with intracellular carbonates, and proposal for Gloeomargaritales ord. nov.</title>
        <authorList>
            <person name="Moreira D."/>
            <person name="Tavera R."/>
            <person name="Benzerara K."/>
            <person name="Skouri-Panet F."/>
            <person name="Couradeau E."/>
            <person name="Gerard E."/>
            <person name="Loussert C."/>
            <person name="Novelo E."/>
            <person name="Zivanovic Y."/>
            <person name="Lopez-Garcia P."/>
        </authorList>
    </citation>
    <scope>NUCLEOTIDE SEQUENCE [LARGE SCALE GENOMIC DNA]</scope>
    <source>
        <strain evidence="12 13">D10</strain>
    </source>
</reference>
<dbReference type="NCBIfam" id="NF003346">
    <property type="entry name" value="PRK04366.1"/>
    <property type="match status" value="1"/>
</dbReference>
<evidence type="ECO:0000256" key="9">
    <source>
        <dbReference type="PIRSR" id="PIRSR603437-50"/>
    </source>
</evidence>
<dbReference type="HAMAP" id="MF_00711">
    <property type="entry name" value="GcvP"/>
    <property type="match status" value="1"/>
</dbReference>
<dbReference type="OrthoDB" id="9801272at2"/>
<dbReference type="GO" id="GO:0019464">
    <property type="term" value="P:glycine decarboxylation via glycine cleavage system"/>
    <property type="evidence" value="ECO:0007669"/>
    <property type="project" value="UniProtKB-UniRule"/>
</dbReference>
<dbReference type="CDD" id="cd00613">
    <property type="entry name" value="GDC-P"/>
    <property type="match status" value="2"/>
</dbReference>
<protein>
    <recommendedName>
        <fullName evidence="8">Glycine dehydrogenase (decarboxylating)</fullName>
        <ecNumber evidence="8">1.4.4.2</ecNumber>
    </recommendedName>
    <alternativeName>
        <fullName evidence="8">Glycine cleavage system P-protein</fullName>
    </alternativeName>
    <alternativeName>
        <fullName evidence="8">Glycine decarboxylase</fullName>
    </alternativeName>
    <alternativeName>
        <fullName evidence="8">Glycine dehydrogenase (aminomethyl-transferring)</fullName>
    </alternativeName>
</protein>
<comment type="cofactor">
    <cofactor evidence="1 8 9">
        <name>pyridoxal 5'-phosphate</name>
        <dbReference type="ChEBI" id="CHEBI:597326"/>
    </cofactor>
</comment>
<dbReference type="Gene3D" id="3.90.1150.10">
    <property type="entry name" value="Aspartate Aminotransferase, domain 1"/>
    <property type="match status" value="2"/>
</dbReference>
<dbReference type="FunFam" id="3.40.640.10:FF:000007">
    <property type="entry name" value="glycine dehydrogenase (Decarboxylating), mitochondrial"/>
    <property type="match status" value="1"/>
</dbReference>
<keyword evidence="13" id="KW-1185">Reference proteome</keyword>
<dbReference type="GO" id="GO:0005960">
    <property type="term" value="C:glycine cleavage complex"/>
    <property type="evidence" value="ECO:0007669"/>
    <property type="project" value="TreeGrafter"/>
</dbReference>
<evidence type="ECO:0000256" key="5">
    <source>
        <dbReference type="ARBA" id="ARBA00022898"/>
    </source>
</evidence>
<dbReference type="EMBL" id="CP017675">
    <property type="protein sequence ID" value="APB34191.1"/>
    <property type="molecule type" value="Genomic_DNA"/>
</dbReference>
<dbReference type="InterPro" id="IPR015424">
    <property type="entry name" value="PyrdxlP-dep_Trfase"/>
</dbReference>
<dbReference type="GO" id="GO:0004375">
    <property type="term" value="F:glycine dehydrogenase (decarboxylating) activity"/>
    <property type="evidence" value="ECO:0007669"/>
    <property type="project" value="UniProtKB-EC"/>
</dbReference>
<feature type="domain" description="Glycine cleavage system P-protein N-terminal" evidence="10">
    <location>
        <begin position="8"/>
        <end position="432"/>
    </location>
</feature>
<dbReference type="STRING" id="1188229.GlitD10_1865"/>
<proteinExistence type="inferred from homology"/>
<dbReference type="RefSeq" id="WP_071454672.1">
    <property type="nucleotide sequence ID" value="NZ_CP017675.1"/>
</dbReference>
<gene>
    <name evidence="8 12" type="primary">gcvP</name>
    <name evidence="12" type="ORF">GlitD10_1865</name>
</gene>
<evidence type="ECO:0000256" key="4">
    <source>
        <dbReference type="ARBA" id="ARBA00011690"/>
    </source>
</evidence>
<feature type="domain" description="Glycine dehydrogenase C-terminal" evidence="11">
    <location>
        <begin position="770"/>
        <end position="891"/>
    </location>
</feature>
<dbReference type="Pfam" id="PF21478">
    <property type="entry name" value="GcvP2_C"/>
    <property type="match status" value="1"/>
</dbReference>
<dbReference type="Proteomes" id="UP000180235">
    <property type="component" value="Chromosome"/>
</dbReference>
<keyword evidence="6 8" id="KW-0560">Oxidoreductase</keyword>
<dbReference type="AlphaFoldDB" id="A0A1J0AE60"/>
<dbReference type="InterPro" id="IPR049316">
    <property type="entry name" value="GDC-P_C"/>
</dbReference>
<dbReference type="InterPro" id="IPR003437">
    <property type="entry name" value="GcvP"/>
</dbReference>
<dbReference type="GO" id="GO:0005829">
    <property type="term" value="C:cytosol"/>
    <property type="evidence" value="ECO:0007669"/>
    <property type="project" value="TreeGrafter"/>
</dbReference>
<organism evidence="12 13">
    <name type="scientific">Gloeomargarita lithophora Alchichica-D10</name>
    <dbReference type="NCBI Taxonomy" id="1188229"/>
    <lineage>
        <taxon>Bacteria</taxon>
        <taxon>Bacillati</taxon>
        <taxon>Cyanobacteriota</taxon>
        <taxon>Cyanophyceae</taxon>
        <taxon>Gloeomargaritales</taxon>
        <taxon>Gloeomargaritaceae</taxon>
        <taxon>Gloeomargarita</taxon>
    </lineage>
</organism>
<comment type="catalytic activity">
    <reaction evidence="7 8">
        <text>N(6)-[(R)-lipoyl]-L-lysyl-[glycine-cleavage complex H protein] + glycine + H(+) = N(6)-[(R)-S(8)-aminomethyldihydrolipoyl]-L-lysyl-[glycine-cleavage complex H protein] + CO2</text>
        <dbReference type="Rhea" id="RHEA:24304"/>
        <dbReference type="Rhea" id="RHEA-COMP:10494"/>
        <dbReference type="Rhea" id="RHEA-COMP:10495"/>
        <dbReference type="ChEBI" id="CHEBI:15378"/>
        <dbReference type="ChEBI" id="CHEBI:16526"/>
        <dbReference type="ChEBI" id="CHEBI:57305"/>
        <dbReference type="ChEBI" id="CHEBI:83099"/>
        <dbReference type="ChEBI" id="CHEBI:83143"/>
        <dbReference type="EC" id="1.4.4.2"/>
    </reaction>
</comment>
<evidence type="ECO:0000256" key="2">
    <source>
        <dbReference type="ARBA" id="ARBA00003788"/>
    </source>
</evidence>
<dbReference type="Pfam" id="PF02347">
    <property type="entry name" value="GDC-P"/>
    <property type="match status" value="2"/>
</dbReference>
<evidence type="ECO:0000256" key="3">
    <source>
        <dbReference type="ARBA" id="ARBA00010756"/>
    </source>
</evidence>
<name>A0A1J0AE60_9CYAN</name>
<dbReference type="NCBIfam" id="TIGR00461">
    <property type="entry name" value="gcvP"/>
    <property type="match status" value="1"/>
</dbReference>